<organism evidence="1">
    <name type="scientific">viral metagenome</name>
    <dbReference type="NCBI Taxonomy" id="1070528"/>
    <lineage>
        <taxon>unclassified sequences</taxon>
        <taxon>metagenomes</taxon>
        <taxon>organismal metagenomes</taxon>
    </lineage>
</organism>
<sequence>MRPASKKTTKDFCRCIKKVRAIVKTRSGTKEQSSQSGKTLQQKKKFSAEQAAIAICTKSVLQTKGKTLRKFKCRNGKLFTQKKKY</sequence>
<evidence type="ECO:0000313" key="1">
    <source>
        <dbReference type="EMBL" id="QHT12488.1"/>
    </source>
</evidence>
<dbReference type="AlphaFoldDB" id="A0A6C0D6U3"/>
<accession>A0A6C0D6U3</accession>
<protein>
    <submittedName>
        <fullName evidence="1">Uncharacterized protein</fullName>
    </submittedName>
</protein>
<dbReference type="EMBL" id="MN739546">
    <property type="protein sequence ID" value="QHT12488.1"/>
    <property type="molecule type" value="Genomic_DNA"/>
</dbReference>
<proteinExistence type="predicted"/>
<reference evidence="1" key="1">
    <citation type="journal article" date="2020" name="Nature">
        <title>Giant virus diversity and host interactions through global metagenomics.</title>
        <authorList>
            <person name="Schulz F."/>
            <person name="Roux S."/>
            <person name="Paez-Espino D."/>
            <person name="Jungbluth S."/>
            <person name="Walsh D.A."/>
            <person name="Denef V.J."/>
            <person name="McMahon K.D."/>
            <person name="Konstantinidis K.T."/>
            <person name="Eloe-Fadrosh E.A."/>
            <person name="Kyrpides N.C."/>
            <person name="Woyke T."/>
        </authorList>
    </citation>
    <scope>NUCLEOTIDE SEQUENCE</scope>
    <source>
        <strain evidence="1">GVMAG-M-3300023174-129</strain>
    </source>
</reference>
<name>A0A6C0D6U3_9ZZZZ</name>